<organism evidence="2 3">
    <name type="scientific">Ganoderma sinense ZZ0214-1</name>
    <dbReference type="NCBI Taxonomy" id="1077348"/>
    <lineage>
        <taxon>Eukaryota</taxon>
        <taxon>Fungi</taxon>
        <taxon>Dikarya</taxon>
        <taxon>Basidiomycota</taxon>
        <taxon>Agaricomycotina</taxon>
        <taxon>Agaricomycetes</taxon>
        <taxon>Polyporales</taxon>
        <taxon>Polyporaceae</taxon>
        <taxon>Ganoderma</taxon>
    </lineage>
</organism>
<dbReference type="AlphaFoldDB" id="A0A2G8RR92"/>
<reference evidence="2 3" key="1">
    <citation type="journal article" date="2015" name="Sci. Rep.">
        <title>Chromosome-level genome map provides insights into diverse defense mechanisms in the medicinal fungus Ganoderma sinense.</title>
        <authorList>
            <person name="Zhu Y."/>
            <person name="Xu J."/>
            <person name="Sun C."/>
            <person name="Zhou S."/>
            <person name="Xu H."/>
            <person name="Nelson D.R."/>
            <person name="Qian J."/>
            <person name="Song J."/>
            <person name="Luo H."/>
            <person name="Xiang L."/>
            <person name="Li Y."/>
            <person name="Xu Z."/>
            <person name="Ji A."/>
            <person name="Wang L."/>
            <person name="Lu S."/>
            <person name="Hayward A."/>
            <person name="Sun W."/>
            <person name="Li X."/>
            <person name="Schwartz D.C."/>
            <person name="Wang Y."/>
            <person name="Chen S."/>
        </authorList>
    </citation>
    <scope>NUCLEOTIDE SEQUENCE [LARGE SCALE GENOMIC DNA]</scope>
    <source>
        <strain evidence="2 3">ZZ0214-1</strain>
    </source>
</reference>
<sequence length="98" mass="10790">MTTVDNRYQEGVVGEEPAPHARSTARREETHDDTSTYEEHSLAVGVEADGCEAPSEEERFKLGRSKLAGALTELLEALRSRYLTVQAVRAFLAPGQTK</sequence>
<comment type="caution">
    <text evidence="2">The sequence shown here is derived from an EMBL/GenBank/DDBJ whole genome shotgun (WGS) entry which is preliminary data.</text>
</comment>
<evidence type="ECO:0000256" key="1">
    <source>
        <dbReference type="SAM" id="MobiDB-lite"/>
    </source>
</evidence>
<accession>A0A2G8RR92</accession>
<gene>
    <name evidence="2" type="ORF">GSI_13778</name>
</gene>
<proteinExistence type="predicted"/>
<protein>
    <submittedName>
        <fullName evidence="2">Uncharacterized protein</fullName>
    </submittedName>
</protein>
<dbReference type="Proteomes" id="UP000230002">
    <property type="component" value="Unassembled WGS sequence"/>
</dbReference>
<dbReference type="EMBL" id="AYKW01000067">
    <property type="protein sequence ID" value="PIL24027.1"/>
    <property type="molecule type" value="Genomic_DNA"/>
</dbReference>
<dbReference type="OrthoDB" id="2637024at2759"/>
<name>A0A2G8RR92_9APHY</name>
<feature type="compositionally biased region" description="Basic and acidic residues" evidence="1">
    <location>
        <begin position="25"/>
        <end position="41"/>
    </location>
</feature>
<evidence type="ECO:0000313" key="3">
    <source>
        <dbReference type="Proteomes" id="UP000230002"/>
    </source>
</evidence>
<keyword evidence="3" id="KW-1185">Reference proteome</keyword>
<evidence type="ECO:0000313" key="2">
    <source>
        <dbReference type="EMBL" id="PIL24027.1"/>
    </source>
</evidence>
<feature type="region of interest" description="Disordered" evidence="1">
    <location>
        <begin position="1"/>
        <end position="45"/>
    </location>
</feature>